<name>A0ABT2NA77_9CYAN</name>
<proteinExistence type="predicted"/>
<keyword evidence="2" id="KW-1185">Reference proteome</keyword>
<dbReference type="Proteomes" id="UP001525961">
    <property type="component" value="Unassembled WGS sequence"/>
</dbReference>
<evidence type="ECO:0000313" key="1">
    <source>
        <dbReference type="EMBL" id="MCT7979601.1"/>
    </source>
</evidence>
<protein>
    <submittedName>
        <fullName evidence="1">Uncharacterized protein</fullName>
    </submittedName>
</protein>
<gene>
    <name evidence="1" type="ORF">NG792_17945</name>
</gene>
<sequence>MSRDSASLLDILKAGELALEFARGLKGNIPEVLNAIGVLVPIQDSGET</sequence>
<dbReference type="EMBL" id="JAMXFA010000025">
    <property type="protein sequence ID" value="MCT7979601.1"/>
    <property type="molecule type" value="Genomic_DNA"/>
</dbReference>
<evidence type="ECO:0000313" key="2">
    <source>
        <dbReference type="Proteomes" id="UP001525961"/>
    </source>
</evidence>
<organism evidence="1 2">
    <name type="scientific">Laspinema olomoucense D3b</name>
    <dbReference type="NCBI Taxonomy" id="2953688"/>
    <lineage>
        <taxon>Bacteria</taxon>
        <taxon>Bacillati</taxon>
        <taxon>Cyanobacteriota</taxon>
        <taxon>Cyanophyceae</taxon>
        <taxon>Oscillatoriophycideae</taxon>
        <taxon>Oscillatoriales</taxon>
        <taxon>Laspinemataceae</taxon>
        <taxon>Laspinema</taxon>
        <taxon>Laspinema olomoucense</taxon>
    </lineage>
</organism>
<dbReference type="RefSeq" id="WP_261236307.1">
    <property type="nucleotide sequence ID" value="NZ_JAMXFA010000025.1"/>
</dbReference>
<comment type="caution">
    <text evidence="1">The sequence shown here is derived from an EMBL/GenBank/DDBJ whole genome shotgun (WGS) entry which is preliminary data.</text>
</comment>
<accession>A0ABT2NA77</accession>
<reference evidence="1 2" key="1">
    <citation type="journal article" date="2022" name="Front. Microbiol.">
        <title>High genomic differentiation and limited gene flow indicate recent cryptic speciation within the genus Laspinema (cyanobacteria).</title>
        <authorList>
            <person name="Stanojkovic A."/>
            <person name="Skoupy S."/>
            <person name="Skaloud P."/>
            <person name="Dvorak P."/>
        </authorList>
    </citation>
    <scope>NUCLEOTIDE SEQUENCE [LARGE SCALE GENOMIC DNA]</scope>
    <source>
        <strain evidence="1 2">D3b</strain>
    </source>
</reference>